<dbReference type="eggNOG" id="COG1209">
    <property type="taxonomic scope" value="Bacteria"/>
</dbReference>
<organism evidence="12 13">
    <name type="scientific">Paeniglutamicibacter gangotriensis Lz1y</name>
    <dbReference type="NCBI Taxonomy" id="1276920"/>
    <lineage>
        <taxon>Bacteria</taxon>
        <taxon>Bacillati</taxon>
        <taxon>Actinomycetota</taxon>
        <taxon>Actinomycetes</taxon>
        <taxon>Micrococcales</taxon>
        <taxon>Micrococcaceae</taxon>
        <taxon>Paeniglutamicibacter</taxon>
    </lineage>
</organism>
<protein>
    <recommendedName>
        <fullName evidence="4 10">Glucose-1-phosphate thymidylyltransferase</fullName>
        <ecNumber evidence="3 10">2.7.7.24</ecNumber>
    </recommendedName>
</protein>
<evidence type="ECO:0000256" key="2">
    <source>
        <dbReference type="ARBA" id="ARBA00010480"/>
    </source>
</evidence>
<comment type="caution">
    <text evidence="12">The sequence shown here is derived from an EMBL/GenBank/DDBJ whole genome shotgun (WGS) entry which is preliminary data.</text>
</comment>
<evidence type="ECO:0000259" key="11">
    <source>
        <dbReference type="Pfam" id="PF00483"/>
    </source>
</evidence>
<sequence>MKGIILAGGTGSRLHPITLGISKQLVPVYDKPMIYYPLSTLMLAGIRDILIITTPQDIDQFRRLLGDGSQWGINLSYKTQPSPDGLAQAFIIGEDHIGDDKVALVLGDNIFYGPGMGHQLNQLTDIEGAAVFGYHVADPTAYGVVEFDEVGNAISLEEKPSVPKSNYAVPGLYFYDNQVTDIARNLKPSPRGELEITDVNRTYLERAQLQVSVLPRGTAWLDTGTFDSLNDASNYIRTIEARQGQKIGSPEEVAWRNGYITDMRLGKHAATLAKSGYGQYLGTLGMEALTD</sequence>
<evidence type="ECO:0000256" key="6">
    <source>
        <dbReference type="ARBA" id="ARBA00022695"/>
    </source>
</evidence>
<dbReference type="PATRIC" id="fig|1276920.7.peg.1092"/>
<evidence type="ECO:0000313" key="12">
    <source>
        <dbReference type="EMBL" id="EMQ99986.1"/>
    </source>
</evidence>
<dbReference type="CDD" id="cd02538">
    <property type="entry name" value="G1P_TT_short"/>
    <property type="match status" value="1"/>
</dbReference>
<dbReference type="Gene3D" id="3.90.550.10">
    <property type="entry name" value="Spore Coat Polysaccharide Biosynthesis Protein SpsA, Chain A"/>
    <property type="match status" value="1"/>
</dbReference>
<dbReference type="STRING" id="1276920.ADIAG_01095"/>
<dbReference type="EC" id="2.7.7.24" evidence="3 10"/>
<evidence type="ECO:0000256" key="10">
    <source>
        <dbReference type="RuleBase" id="RU003706"/>
    </source>
</evidence>
<dbReference type="Pfam" id="PF00483">
    <property type="entry name" value="NTP_transferase"/>
    <property type="match status" value="1"/>
</dbReference>
<evidence type="ECO:0000256" key="7">
    <source>
        <dbReference type="ARBA" id="ARBA00022723"/>
    </source>
</evidence>
<dbReference type="SUPFAM" id="SSF53448">
    <property type="entry name" value="Nucleotide-diphospho-sugar transferases"/>
    <property type="match status" value="1"/>
</dbReference>
<keyword evidence="7 10" id="KW-0479">Metal-binding</keyword>
<feature type="domain" description="Nucleotidyl transferase" evidence="11">
    <location>
        <begin position="2"/>
        <end position="236"/>
    </location>
</feature>
<comment type="similarity">
    <text evidence="2 10">Belongs to the glucose-1-phosphate thymidylyltransferase family.</text>
</comment>
<comment type="cofactor">
    <cofactor evidence="1">
        <name>Mg(2+)</name>
        <dbReference type="ChEBI" id="CHEBI:18420"/>
    </cofactor>
</comment>
<dbReference type="GO" id="GO:0019318">
    <property type="term" value="P:hexose metabolic process"/>
    <property type="evidence" value="ECO:0007669"/>
    <property type="project" value="UniProtKB-ARBA"/>
</dbReference>
<evidence type="ECO:0000256" key="9">
    <source>
        <dbReference type="ARBA" id="ARBA00049336"/>
    </source>
</evidence>
<dbReference type="RefSeq" id="WP_007270293.1">
    <property type="nucleotide sequence ID" value="NZ_AOCK01000002.1"/>
</dbReference>
<keyword evidence="8 10" id="KW-0460">Magnesium</keyword>
<dbReference type="FunFam" id="3.90.550.10:FF:000023">
    <property type="entry name" value="Glucose-1-phosphate thymidylyltransferase"/>
    <property type="match status" value="1"/>
</dbReference>
<evidence type="ECO:0000256" key="5">
    <source>
        <dbReference type="ARBA" id="ARBA00022679"/>
    </source>
</evidence>
<evidence type="ECO:0000256" key="4">
    <source>
        <dbReference type="ARBA" id="ARBA00017654"/>
    </source>
</evidence>
<evidence type="ECO:0000256" key="1">
    <source>
        <dbReference type="ARBA" id="ARBA00001946"/>
    </source>
</evidence>
<dbReference type="GO" id="GO:0000271">
    <property type="term" value="P:polysaccharide biosynthetic process"/>
    <property type="evidence" value="ECO:0007669"/>
    <property type="project" value="UniProtKB-ARBA"/>
</dbReference>
<comment type="function">
    <text evidence="10">Catalyzes the formation of dTDP-glucose, from dTTP and glucose 1-phosphate, as well as its pyrophosphorolysis.</text>
</comment>
<dbReference type="PANTHER" id="PTHR43532">
    <property type="entry name" value="GLUCOSE-1-PHOSPHATE THYMIDYLYLTRANSFERASE"/>
    <property type="match status" value="1"/>
</dbReference>
<evidence type="ECO:0000256" key="8">
    <source>
        <dbReference type="ARBA" id="ARBA00022842"/>
    </source>
</evidence>
<dbReference type="InterPro" id="IPR005907">
    <property type="entry name" value="G1P_thy_trans_s"/>
</dbReference>
<reference evidence="12 13" key="1">
    <citation type="journal article" date="2013" name="Genome Announc.">
        <title>Draft Genome Sequence of Arthrobacter gangotriensis Strain Lz1yT, Isolated from a Penguin Rookery Soil Sample Collected in Antarctica, near the Indian Station Dakshin Gangotri.</title>
        <authorList>
            <person name="Shivaji S."/>
            <person name="Ara S."/>
            <person name="Bandi S."/>
            <person name="Singh A."/>
            <person name="Kumar Pinnaka A."/>
        </authorList>
    </citation>
    <scope>NUCLEOTIDE SEQUENCE [LARGE SCALE GENOMIC DNA]</scope>
    <source>
        <strain evidence="12 13">Lz1y</strain>
    </source>
</reference>
<gene>
    <name evidence="12" type="ORF">ADIAG_01095</name>
</gene>
<dbReference type="GO" id="GO:0008879">
    <property type="term" value="F:glucose-1-phosphate thymidylyltransferase activity"/>
    <property type="evidence" value="ECO:0007669"/>
    <property type="project" value="UniProtKB-EC"/>
</dbReference>
<dbReference type="InterPro" id="IPR029044">
    <property type="entry name" value="Nucleotide-diphossugar_trans"/>
</dbReference>
<dbReference type="PANTHER" id="PTHR43532:SF1">
    <property type="entry name" value="GLUCOSE-1-PHOSPHATE THYMIDYLYLTRANSFERASE 1"/>
    <property type="match status" value="1"/>
</dbReference>
<keyword evidence="13" id="KW-1185">Reference proteome</keyword>
<dbReference type="InterPro" id="IPR005835">
    <property type="entry name" value="NTP_transferase_dom"/>
</dbReference>
<accession>M7MY49</accession>
<keyword evidence="6 10" id="KW-0548">Nucleotidyltransferase</keyword>
<proteinExistence type="inferred from homology"/>
<evidence type="ECO:0000313" key="13">
    <source>
        <dbReference type="Proteomes" id="UP000012015"/>
    </source>
</evidence>
<dbReference type="EMBL" id="AOCK01000002">
    <property type="protein sequence ID" value="EMQ99986.1"/>
    <property type="molecule type" value="Genomic_DNA"/>
</dbReference>
<name>M7MY49_9MICC</name>
<keyword evidence="5 10" id="KW-0808">Transferase</keyword>
<dbReference type="Proteomes" id="UP000012015">
    <property type="component" value="Unassembled WGS sequence"/>
</dbReference>
<comment type="catalytic activity">
    <reaction evidence="9 10">
        <text>dTTP + alpha-D-glucose 1-phosphate + H(+) = dTDP-alpha-D-glucose + diphosphate</text>
        <dbReference type="Rhea" id="RHEA:15225"/>
        <dbReference type="ChEBI" id="CHEBI:15378"/>
        <dbReference type="ChEBI" id="CHEBI:33019"/>
        <dbReference type="ChEBI" id="CHEBI:37568"/>
        <dbReference type="ChEBI" id="CHEBI:57477"/>
        <dbReference type="ChEBI" id="CHEBI:58601"/>
        <dbReference type="EC" id="2.7.7.24"/>
    </reaction>
</comment>
<dbReference type="GO" id="GO:0046872">
    <property type="term" value="F:metal ion binding"/>
    <property type="evidence" value="ECO:0007669"/>
    <property type="project" value="UniProtKB-KW"/>
</dbReference>
<evidence type="ECO:0000256" key="3">
    <source>
        <dbReference type="ARBA" id="ARBA00012461"/>
    </source>
</evidence>
<dbReference type="NCBIfam" id="TIGR01207">
    <property type="entry name" value="rmlA"/>
    <property type="match status" value="1"/>
</dbReference>
<dbReference type="AlphaFoldDB" id="M7MY49"/>